<dbReference type="CDD" id="cd04726">
    <property type="entry name" value="KGPDC_HPS"/>
    <property type="match status" value="1"/>
</dbReference>
<evidence type="ECO:0000259" key="8">
    <source>
        <dbReference type="SMART" id="SM00934"/>
    </source>
</evidence>
<evidence type="ECO:0000313" key="10">
    <source>
        <dbReference type="Proteomes" id="UP000217065"/>
    </source>
</evidence>
<dbReference type="NCBIfam" id="TIGR03128">
    <property type="entry name" value="RuMP_HxlA"/>
    <property type="match status" value="1"/>
</dbReference>
<evidence type="ECO:0000256" key="4">
    <source>
        <dbReference type="ARBA" id="ARBA00012890"/>
    </source>
</evidence>
<dbReference type="SUPFAM" id="SSF51366">
    <property type="entry name" value="Ribulose-phoshate binding barrel"/>
    <property type="match status" value="1"/>
</dbReference>
<proteinExistence type="inferred from homology"/>
<protein>
    <recommendedName>
        <fullName evidence="4">3-hexulose-6-phosphate synthase</fullName>
        <ecNumber evidence="4">4.1.2.43</ecNumber>
    </recommendedName>
</protein>
<dbReference type="SMART" id="SM00934">
    <property type="entry name" value="OMPdecase"/>
    <property type="match status" value="1"/>
</dbReference>
<dbReference type="GO" id="GO:0006207">
    <property type="term" value="P:'de novo' pyrimidine nucleobase biosynthetic process"/>
    <property type="evidence" value="ECO:0007669"/>
    <property type="project" value="InterPro"/>
</dbReference>
<evidence type="ECO:0000256" key="5">
    <source>
        <dbReference type="ARBA" id="ARBA00022563"/>
    </source>
</evidence>
<keyword evidence="7" id="KW-0119">Carbohydrate metabolism</keyword>
<dbReference type="InterPro" id="IPR017553">
    <property type="entry name" value="3-hexulose-6-phosphate_synth"/>
</dbReference>
<gene>
    <name evidence="9" type="ORF">CF394_06805</name>
</gene>
<feature type="domain" description="Orotidine 5'-phosphate decarboxylase" evidence="8">
    <location>
        <begin position="3"/>
        <end position="202"/>
    </location>
</feature>
<dbReference type="EC" id="4.1.2.43" evidence="4"/>
<dbReference type="InterPro" id="IPR041710">
    <property type="entry name" value="HPS/KGPDC"/>
</dbReference>
<dbReference type="EMBL" id="NOKQ01000196">
    <property type="protein sequence ID" value="OZS78460.1"/>
    <property type="molecule type" value="Genomic_DNA"/>
</dbReference>
<evidence type="ECO:0000256" key="7">
    <source>
        <dbReference type="ARBA" id="ARBA00023277"/>
    </source>
</evidence>
<dbReference type="InterPro" id="IPR011060">
    <property type="entry name" value="RibuloseP-bd_barrel"/>
</dbReference>
<dbReference type="GO" id="GO:0019854">
    <property type="term" value="P:L-ascorbic acid catabolic process"/>
    <property type="evidence" value="ECO:0007669"/>
    <property type="project" value="TreeGrafter"/>
</dbReference>
<organism evidence="9 10">
    <name type="scientific">Tetzosporium hominis</name>
    <dbReference type="NCBI Taxonomy" id="2020506"/>
    <lineage>
        <taxon>Bacteria</taxon>
        <taxon>Bacillati</taxon>
        <taxon>Bacillota</taxon>
        <taxon>Bacilli</taxon>
        <taxon>Bacillales</taxon>
        <taxon>Caryophanaceae</taxon>
        <taxon>Tetzosporium</taxon>
    </lineage>
</organism>
<comment type="similarity">
    <text evidence="3">Belongs to the HPS/KGPDC family. HPS subfamily.</text>
</comment>
<dbReference type="PANTHER" id="PTHR35039:SF3">
    <property type="entry name" value="3-KETO-L-GULONATE-6-PHOSPHATE DECARBOXYLASE SGBH-RELATED"/>
    <property type="match status" value="1"/>
</dbReference>
<accession>A0A264W4F6</accession>
<keyword evidence="10" id="KW-1185">Reference proteome</keyword>
<comment type="caution">
    <text evidence="9">The sequence shown here is derived from an EMBL/GenBank/DDBJ whole genome shotgun (WGS) entry which is preliminary data.</text>
</comment>
<evidence type="ECO:0000256" key="1">
    <source>
        <dbReference type="ARBA" id="ARBA00000718"/>
    </source>
</evidence>
<dbReference type="GO" id="GO:0004590">
    <property type="term" value="F:orotidine-5'-phosphate decarboxylase activity"/>
    <property type="evidence" value="ECO:0007669"/>
    <property type="project" value="InterPro"/>
</dbReference>
<evidence type="ECO:0000256" key="6">
    <source>
        <dbReference type="ARBA" id="ARBA00023239"/>
    </source>
</evidence>
<evidence type="ECO:0000256" key="2">
    <source>
        <dbReference type="ARBA" id="ARBA00005014"/>
    </source>
</evidence>
<comment type="pathway">
    <text evidence="2">One-carbon metabolism; formaldehyde assimilation via RuMP pathway; D-fructose 6-phosphate from D-ribulose 5-phosphate and formaldehyde: step 1/2.</text>
</comment>
<keyword evidence="6" id="KW-0456">Lyase</keyword>
<dbReference type="AlphaFoldDB" id="A0A264W4F6"/>
<evidence type="ECO:0000256" key="3">
    <source>
        <dbReference type="ARBA" id="ARBA00006350"/>
    </source>
</evidence>
<dbReference type="Proteomes" id="UP000217065">
    <property type="component" value="Unassembled WGS sequence"/>
</dbReference>
<dbReference type="InterPro" id="IPR001754">
    <property type="entry name" value="OMPdeCOase_dom"/>
</dbReference>
<comment type="catalytic activity">
    <reaction evidence="1">
        <text>D-ribulose 5-phosphate + formaldehyde = D-arabino-hex-3-ulose 6-phosphate</text>
        <dbReference type="Rhea" id="RHEA:25201"/>
        <dbReference type="ChEBI" id="CHEBI:16842"/>
        <dbReference type="ChEBI" id="CHEBI:58121"/>
        <dbReference type="ChEBI" id="CHEBI:58542"/>
        <dbReference type="EC" id="4.1.2.43"/>
    </reaction>
</comment>
<dbReference type="FunFam" id="3.20.20.70:FF:000022">
    <property type="entry name" value="3-keto-L-gulonate-6-phosphate decarboxylase UlaD"/>
    <property type="match status" value="1"/>
</dbReference>
<dbReference type="Pfam" id="PF00215">
    <property type="entry name" value="OMPdecase"/>
    <property type="match status" value="1"/>
</dbReference>
<dbReference type="Gene3D" id="3.20.20.70">
    <property type="entry name" value="Aldolase class I"/>
    <property type="match status" value="1"/>
</dbReference>
<dbReference type="GO" id="GO:0006730">
    <property type="term" value="P:one-carbon metabolic process"/>
    <property type="evidence" value="ECO:0007669"/>
    <property type="project" value="UniProtKB-KW"/>
</dbReference>
<dbReference type="GO" id="GO:0043801">
    <property type="term" value="F:hexulose-6-phosphate synthase activity"/>
    <property type="evidence" value="ECO:0007669"/>
    <property type="project" value="UniProtKB-EC"/>
</dbReference>
<keyword evidence="5" id="KW-0554">One-carbon metabolism</keyword>
<dbReference type="OrthoDB" id="43475at2"/>
<dbReference type="PANTHER" id="PTHR35039">
    <property type="entry name" value="3-KETO-L-GULONATE-6-PHOSPHATE DECARBOXYLASE SGBH-RELATED"/>
    <property type="match status" value="1"/>
</dbReference>
<sequence>MTKIQLALDRLTKAQCHELVEQTREWIDMVEIGSGVIKQYGMEFVKEMKESYPGLSVLADMKTCDAGKAEAEQVFEAGADWTTVMSFASNTTIKDVIDVSRHFTKSVYLDMMNCHDSNRIQELYGLGVRYFNIHIPIDQQKESRWSDELFAPYQDLKDIHLVLSGGISKEDISSLSHYQPAIIIVGSAITKSEHPAVAAQEIREEVKRHAK</sequence>
<reference evidence="9 10" key="1">
    <citation type="submission" date="2017-07" db="EMBL/GenBank/DDBJ databases">
        <title>Tetzosporium hominis gen.nov. sp.nov.</title>
        <authorList>
            <person name="Tetz G."/>
            <person name="Tetz V."/>
        </authorList>
    </citation>
    <scope>NUCLEOTIDE SEQUENCE [LARGE SCALE GENOMIC DNA]</scope>
    <source>
        <strain evidence="9 10">VT-49</strain>
    </source>
</reference>
<evidence type="ECO:0000313" key="9">
    <source>
        <dbReference type="EMBL" id="OZS78460.1"/>
    </source>
</evidence>
<name>A0A264W4F6_9BACL</name>
<dbReference type="GO" id="GO:0033982">
    <property type="term" value="F:3-dehydro-L-gulonate-6-phosphate decarboxylase activity"/>
    <property type="evidence" value="ECO:0007669"/>
    <property type="project" value="TreeGrafter"/>
</dbReference>
<dbReference type="InterPro" id="IPR013785">
    <property type="entry name" value="Aldolase_TIM"/>
</dbReference>
<dbReference type="RefSeq" id="WP_094942489.1">
    <property type="nucleotide sequence ID" value="NZ_NOKQ01000196.1"/>
</dbReference>